<dbReference type="AlphaFoldDB" id="C4JDV5"/>
<dbReference type="VEuPathDB" id="FungiDB:UREG_00582"/>
<name>C4JDV5_UNCRE</name>
<gene>
    <name evidence="2" type="ORF">UREG_00582</name>
</gene>
<keyword evidence="3" id="KW-1185">Reference proteome</keyword>
<reference evidence="3" key="1">
    <citation type="journal article" date="2009" name="Genome Res.">
        <title>Comparative genomic analyses of the human fungal pathogens Coccidioides and their relatives.</title>
        <authorList>
            <person name="Sharpton T.J."/>
            <person name="Stajich J.E."/>
            <person name="Rounsley S.D."/>
            <person name="Gardner M.J."/>
            <person name="Wortman J.R."/>
            <person name="Jordar V.S."/>
            <person name="Maiti R."/>
            <person name="Kodira C.D."/>
            <person name="Neafsey D.E."/>
            <person name="Zeng Q."/>
            <person name="Hung C.-Y."/>
            <person name="McMahan C."/>
            <person name="Muszewska A."/>
            <person name="Grynberg M."/>
            <person name="Mandel M.A."/>
            <person name="Kellner E.M."/>
            <person name="Barker B.M."/>
            <person name="Galgiani J.N."/>
            <person name="Orbach M.J."/>
            <person name="Kirkland T.N."/>
            <person name="Cole G.T."/>
            <person name="Henn M.R."/>
            <person name="Birren B.W."/>
            <person name="Taylor J.W."/>
        </authorList>
    </citation>
    <scope>NUCLEOTIDE SEQUENCE [LARGE SCALE GENOMIC DNA]</scope>
    <source>
        <strain evidence="3">UAMH 1704</strain>
    </source>
</reference>
<protein>
    <submittedName>
        <fullName evidence="2">Uncharacterized protein</fullName>
    </submittedName>
</protein>
<feature type="region of interest" description="Disordered" evidence="1">
    <location>
        <begin position="40"/>
        <end position="61"/>
    </location>
</feature>
<proteinExistence type="predicted"/>
<dbReference type="RefSeq" id="XP_002541068.1">
    <property type="nucleotide sequence ID" value="XM_002541022.1"/>
</dbReference>
<evidence type="ECO:0000313" key="2">
    <source>
        <dbReference type="EMBL" id="EEP75735.1"/>
    </source>
</evidence>
<dbReference type="EMBL" id="CH476615">
    <property type="protein sequence ID" value="EEP75735.1"/>
    <property type="molecule type" value="Genomic_DNA"/>
</dbReference>
<sequence>MHRGTFPDFRSILTLRGTTASQTPFHQLEITSALRLDRRHYPSGNNFAKQSPIEDNGTGQT</sequence>
<accession>C4JDV5</accession>
<organism evidence="2 3">
    <name type="scientific">Uncinocarpus reesii (strain UAMH 1704)</name>
    <dbReference type="NCBI Taxonomy" id="336963"/>
    <lineage>
        <taxon>Eukaryota</taxon>
        <taxon>Fungi</taxon>
        <taxon>Dikarya</taxon>
        <taxon>Ascomycota</taxon>
        <taxon>Pezizomycotina</taxon>
        <taxon>Eurotiomycetes</taxon>
        <taxon>Eurotiomycetidae</taxon>
        <taxon>Onygenales</taxon>
        <taxon>Onygenaceae</taxon>
        <taxon>Uncinocarpus</taxon>
    </lineage>
</organism>
<dbReference type="GeneID" id="8439502"/>
<dbReference type="KEGG" id="ure:UREG_00582"/>
<dbReference type="HOGENOM" id="CLU_2924445_0_0_1"/>
<evidence type="ECO:0000256" key="1">
    <source>
        <dbReference type="SAM" id="MobiDB-lite"/>
    </source>
</evidence>
<dbReference type="InParanoid" id="C4JDV5"/>
<dbReference type="Proteomes" id="UP000002058">
    <property type="component" value="Unassembled WGS sequence"/>
</dbReference>
<evidence type="ECO:0000313" key="3">
    <source>
        <dbReference type="Proteomes" id="UP000002058"/>
    </source>
</evidence>